<dbReference type="PROSITE" id="PS00028">
    <property type="entry name" value="ZINC_FINGER_C2H2_1"/>
    <property type="match status" value="1"/>
</dbReference>
<dbReference type="Proteomes" id="UP000436088">
    <property type="component" value="Unassembled WGS sequence"/>
</dbReference>
<gene>
    <name evidence="6" type="ORF">F3Y22_tig00110290pilonHSYRG00010</name>
</gene>
<feature type="domain" description="C2H2-type" evidence="5">
    <location>
        <begin position="82"/>
        <end position="105"/>
    </location>
</feature>
<feature type="compositionally biased region" description="Basic and acidic residues" evidence="4">
    <location>
        <begin position="1"/>
        <end position="19"/>
    </location>
</feature>
<dbReference type="InterPro" id="IPR007042">
    <property type="entry name" value="SERRATE/Ars2_C"/>
</dbReference>
<dbReference type="AlphaFoldDB" id="A0A6A3B387"/>
<dbReference type="Pfam" id="PF04959">
    <property type="entry name" value="ARS2"/>
    <property type="match status" value="1"/>
</dbReference>
<feature type="region of interest" description="Disordered" evidence="4">
    <location>
        <begin position="127"/>
        <end position="210"/>
    </location>
</feature>
<dbReference type="GO" id="GO:0031053">
    <property type="term" value="P:primary miRNA processing"/>
    <property type="evidence" value="ECO:0007669"/>
    <property type="project" value="TreeGrafter"/>
</dbReference>
<name>A0A6A3B387_HIBSY</name>
<feature type="region of interest" description="Disordered" evidence="4">
    <location>
        <begin position="1"/>
        <end position="28"/>
    </location>
</feature>
<evidence type="ECO:0000313" key="7">
    <source>
        <dbReference type="Proteomes" id="UP000436088"/>
    </source>
</evidence>
<feature type="compositionally biased region" description="Low complexity" evidence="4">
    <location>
        <begin position="188"/>
        <end position="201"/>
    </location>
</feature>
<feature type="compositionally biased region" description="Basic and acidic residues" evidence="4">
    <location>
        <begin position="150"/>
        <end position="167"/>
    </location>
</feature>
<keyword evidence="7" id="KW-1185">Reference proteome</keyword>
<reference evidence="6" key="1">
    <citation type="submission" date="2019-09" db="EMBL/GenBank/DDBJ databases">
        <title>Draft genome information of white flower Hibiscus syriacus.</title>
        <authorList>
            <person name="Kim Y.-M."/>
        </authorList>
    </citation>
    <scope>NUCLEOTIDE SEQUENCE [LARGE SCALE GENOMIC DNA]</scope>
    <source>
        <strain evidence="6">YM2019G1</strain>
    </source>
</reference>
<organism evidence="6 7">
    <name type="scientific">Hibiscus syriacus</name>
    <name type="common">Rose of Sharon</name>
    <dbReference type="NCBI Taxonomy" id="106335"/>
    <lineage>
        <taxon>Eukaryota</taxon>
        <taxon>Viridiplantae</taxon>
        <taxon>Streptophyta</taxon>
        <taxon>Embryophyta</taxon>
        <taxon>Tracheophyta</taxon>
        <taxon>Spermatophyta</taxon>
        <taxon>Magnoliopsida</taxon>
        <taxon>eudicotyledons</taxon>
        <taxon>Gunneridae</taxon>
        <taxon>Pentapetalae</taxon>
        <taxon>rosids</taxon>
        <taxon>malvids</taxon>
        <taxon>Malvales</taxon>
        <taxon>Malvaceae</taxon>
        <taxon>Malvoideae</taxon>
        <taxon>Hibiscus</taxon>
    </lineage>
</organism>
<evidence type="ECO:0000256" key="2">
    <source>
        <dbReference type="ARBA" id="ARBA00005407"/>
    </source>
</evidence>
<evidence type="ECO:0000256" key="3">
    <source>
        <dbReference type="ARBA" id="ARBA00023242"/>
    </source>
</evidence>
<evidence type="ECO:0000259" key="5">
    <source>
        <dbReference type="PROSITE" id="PS00028"/>
    </source>
</evidence>
<comment type="caution">
    <text evidence="6">The sequence shown here is derived from an EMBL/GenBank/DDBJ whole genome shotgun (WGS) entry which is preliminary data.</text>
</comment>
<accession>A0A6A3B387</accession>
<sequence length="273" mass="30426">MVETSEAKGLRHVRAEGKSSDVTSNGSEWEKKLHSHWQERLRGQDPLEIMTAKDKIDAAAVEALDPFVRKIRDEKYGLKYGCGAKGCTKLFHVAEFVHKHLKLKHPELVIELTSKVREELYFQNYMNDPDAPGGKPVMQQPFLDRPQRRKLMENRLKDERGSRRELDNCANGSDRFDRSENPQSSDFPSNNDGPDGGSNDDPMFDAFGGQGMHVAAPFSSDIAPPPVLMPVPGAGPLGPLFQLHQNLQCKCLESKAVVVLSKAIILVNVLDLI</sequence>
<dbReference type="InterPro" id="IPR039727">
    <property type="entry name" value="SE/Ars2"/>
</dbReference>
<evidence type="ECO:0000256" key="4">
    <source>
        <dbReference type="SAM" id="MobiDB-lite"/>
    </source>
</evidence>
<proteinExistence type="inferred from homology"/>
<dbReference type="InterPro" id="IPR013087">
    <property type="entry name" value="Znf_C2H2_type"/>
</dbReference>
<comment type="subcellular location">
    <subcellularLocation>
        <location evidence="1">Nucleus</location>
    </subcellularLocation>
</comment>
<dbReference type="PANTHER" id="PTHR13165">
    <property type="entry name" value="ARSENITE-RESISTANCE PROTEIN 2"/>
    <property type="match status" value="1"/>
</dbReference>
<comment type="similarity">
    <text evidence="2">Belongs to the ARS2 family.</text>
</comment>
<keyword evidence="3" id="KW-0539">Nucleus</keyword>
<evidence type="ECO:0000313" key="6">
    <source>
        <dbReference type="EMBL" id="KAE8711484.1"/>
    </source>
</evidence>
<evidence type="ECO:0000256" key="1">
    <source>
        <dbReference type="ARBA" id="ARBA00004123"/>
    </source>
</evidence>
<dbReference type="GO" id="GO:0016604">
    <property type="term" value="C:nuclear body"/>
    <property type="evidence" value="ECO:0007669"/>
    <property type="project" value="TreeGrafter"/>
</dbReference>
<dbReference type="PANTHER" id="PTHR13165:SF0">
    <property type="entry name" value="SERRATE RNA EFFECTOR MOLECULE HOMOLOG"/>
    <property type="match status" value="1"/>
</dbReference>
<protein>
    <submittedName>
        <fullName evidence="6">Serrate RNA effector molecule</fullName>
    </submittedName>
</protein>
<dbReference type="EMBL" id="VEPZ02000912">
    <property type="protein sequence ID" value="KAE8711484.1"/>
    <property type="molecule type" value="Genomic_DNA"/>
</dbReference>